<dbReference type="Pfam" id="PF03583">
    <property type="entry name" value="LIP"/>
    <property type="match status" value="1"/>
</dbReference>
<evidence type="ECO:0000313" key="2">
    <source>
        <dbReference type="Proteomes" id="UP000295680"/>
    </source>
</evidence>
<dbReference type="Proteomes" id="UP000295680">
    <property type="component" value="Unassembled WGS sequence"/>
</dbReference>
<dbReference type="AlphaFoldDB" id="A0A4R2JZ06"/>
<dbReference type="InterPro" id="IPR029058">
    <property type="entry name" value="AB_hydrolase_fold"/>
</dbReference>
<protein>
    <submittedName>
        <fullName evidence="1">Secretory lipase</fullName>
    </submittedName>
</protein>
<reference evidence="1 2" key="1">
    <citation type="submission" date="2019-03" db="EMBL/GenBank/DDBJ databases">
        <title>Genomic Encyclopedia of Type Strains, Phase IV (KMG-IV): sequencing the most valuable type-strain genomes for metagenomic binning, comparative biology and taxonomic classification.</title>
        <authorList>
            <person name="Goeker M."/>
        </authorList>
    </citation>
    <scope>NUCLEOTIDE SEQUENCE [LARGE SCALE GENOMIC DNA]</scope>
    <source>
        <strain evidence="1 2">DSM 45934</strain>
    </source>
</reference>
<organism evidence="1 2">
    <name type="scientific">Actinocrispum wychmicini</name>
    <dbReference type="NCBI Taxonomy" id="1213861"/>
    <lineage>
        <taxon>Bacteria</taxon>
        <taxon>Bacillati</taxon>
        <taxon>Actinomycetota</taxon>
        <taxon>Actinomycetes</taxon>
        <taxon>Pseudonocardiales</taxon>
        <taxon>Pseudonocardiaceae</taxon>
        <taxon>Actinocrispum</taxon>
    </lineage>
</organism>
<gene>
    <name evidence="1" type="ORF">EV192_102817</name>
</gene>
<dbReference type="SUPFAM" id="SSF53474">
    <property type="entry name" value="alpha/beta-Hydrolases"/>
    <property type="match status" value="1"/>
</dbReference>
<dbReference type="PANTHER" id="PTHR34853">
    <property type="match status" value="1"/>
</dbReference>
<comment type="caution">
    <text evidence="1">The sequence shown here is derived from an EMBL/GenBank/DDBJ whole genome shotgun (WGS) entry which is preliminary data.</text>
</comment>
<accession>A0A4R2JZ06</accession>
<dbReference type="PIRSF" id="PIRSF029171">
    <property type="entry name" value="Esterase_LipA"/>
    <property type="match status" value="1"/>
</dbReference>
<sequence length="393" mass="41221">MTSVTATVDPLPGMTTLGMSMTKLRSVLLALCLVVAGVVLPVGVAAAGTPGRVVSVEPLPANLWLPNTARAYRVQYTSHNVRGRPSVVSGAVFVPTGRTPRGGWPVVAWAHGTVGIADNCAPSTNGRSQRDVDYLKAWLGAGYAVVATDYEGLGTAGEHPYENGGAEARSVIDLVRASPRVDRSLGSRWLAVGQSQGAQATMFTGSIVESYAPELDFRGTIATGMPSQWRTLAEVAHVYDPAAPPIPEALLIISGLAVAHPTTVHPSELLTPLGKDLLDKSRATYCYDDLAAQLAGKTNADIFAIDDNERALVQNLVDEDAEIPVKEYAGPIFIAQGTADTVVYAPASKTTADNLTAAGNDVTFHFYPGADHDTTLQAALPDLLAFAAAHLTP</sequence>
<dbReference type="GO" id="GO:0016042">
    <property type="term" value="P:lipid catabolic process"/>
    <property type="evidence" value="ECO:0007669"/>
    <property type="project" value="InterPro"/>
</dbReference>
<dbReference type="PANTHER" id="PTHR34853:SF1">
    <property type="entry name" value="LIPASE 5"/>
    <property type="match status" value="1"/>
</dbReference>
<dbReference type="EMBL" id="SLWS01000002">
    <property type="protein sequence ID" value="TCO62678.1"/>
    <property type="molecule type" value="Genomic_DNA"/>
</dbReference>
<evidence type="ECO:0000313" key="1">
    <source>
        <dbReference type="EMBL" id="TCO62678.1"/>
    </source>
</evidence>
<name>A0A4R2JZ06_9PSEU</name>
<proteinExistence type="predicted"/>
<keyword evidence="2" id="KW-1185">Reference proteome</keyword>
<dbReference type="Gene3D" id="3.40.50.1820">
    <property type="entry name" value="alpha/beta hydrolase"/>
    <property type="match status" value="2"/>
</dbReference>
<dbReference type="InterPro" id="IPR005152">
    <property type="entry name" value="Lipase_secreted"/>
</dbReference>
<dbReference type="GO" id="GO:0004806">
    <property type="term" value="F:triacylglycerol lipase activity"/>
    <property type="evidence" value="ECO:0007669"/>
    <property type="project" value="InterPro"/>
</dbReference>